<reference evidence="2" key="1">
    <citation type="submission" date="2016-11" db="EMBL/GenBank/DDBJ databases">
        <title>The genome of Nicotiana attenuata.</title>
        <authorList>
            <person name="Xu S."/>
            <person name="Brockmoeller T."/>
            <person name="Gaquerel E."/>
            <person name="Navarro A."/>
            <person name="Kuhl H."/>
            <person name="Gase K."/>
            <person name="Ling Z."/>
            <person name="Zhou W."/>
            <person name="Kreitzer C."/>
            <person name="Stanke M."/>
            <person name="Tang H."/>
            <person name="Lyons E."/>
            <person name="Pandey P."/>
            <person name="Pandey S.P."/>
            <person name="Timmermann B."/>
            <person name="Baldwin I.T."/>
        </authorList>
    </citation>
    <scope>NUCLEOTIDE SEQUENCE [LARGE SCALE GENOMIC DNA]</scope>
    <source>
        <strain evidence="2">UT</strain>
    </source>
</reference>
<dbReference type="Gramene" id="OIT40518">
    <property type="protein sequence ID" value="OIT40518"/>
    <property type="gene ID" value="A4A49_62095"/>
</dbReference>
<dbReference type="AlphaFoldDB" id="A0A314LFS4"/>
<feature type="compositionally biased region" description="Basic and acidic residues" evidence="1">
    <location>
        <begin position="35"/>
        <end position="44"/>
    </location>
</feature>
<evidence type="ECO:0000313" key="3">
    <source>
        <dbReference type="Proteomes" id="UP000187609"/>
    </source>
</evidence>
<feature type="region of interest" description="Disordered" evidence="1">
    <location>
        <begin position="1"/>
        <end position="64"/>
    </location>
</feature>
<comment type="caution">
    <text evidence="2">The sequence shown here is derived from an EMBL/GenBank/DDBJ whole genome shotgun (WGS) entry which is preliminary data.</text>
</comment>
<proteinExistence type="predicted"/>
<feature type="non-terminal residue" evidence="2">
    <location>
        <position position="1"/>
    </location>
</feature>
<organism evidence="2 3">
    <name type="scientific">Nicotiana attenuata</name>
    <name type="common">Coyote tobacco</name>
    <dbReference type="NCBI Taxonomy" id="49451"/>
    <lineage>
        <taxon>Eukaryota</taxon>
        <taxon>Viridiplantae</taxon>
        <taxon>Streptophyta</taxon>
        <taxon>Embryophyta</taxon>
        <taxon>Tracheophyta</taxon>
        <taxon>Spermatophyta</taxon>
        <taxon>Magnoliopsida</taxon>
        <taxon>eudicotyledons</taxon>
        <taxon>Gunneridae</taxon>
        <taxon>Pentapetalae</taxon>
        <taxon>asterids</taxon>
        <taxon>lamiids</taxon>
        <taxon>Solanales</taxon>
        <taxon>Solanaceae</taxon>
        <taxon>Nicotianoideae</taxon>
        <taxon>Nicotianeae</taxon>
        <taxon>Nicotiana</taxon>
    </lineage>
</organism>
<sequence length="178" mass="19558">TEEVENEEEDYADSFQGDSEDEEDHASNSYTLNEEAVKVQEEQIHNSSTTLSSKRGLSPNAPVFVPSEQKQNAAVVVKDMSNAKDQHKAIIPGMSTSVSAPFAKYNLTPTNILQALVSHDMETLKTLDNPRNDQGALVAGYNHIETFGVDMSQGFYEEGEEEELLDASFANVAREGDL</sequence>
<protein>
    <submittedName>
        <fullName evidence="2">Uncharacterized protein</fullName>
    </submittedName>
</protein>
<dbReference type="Proteomes" id="UP000187609">
    <property type="component" value="Unassembled WGS sequence"/>
</dbReference>
<feature type="compositionally biased region" description="Acidic residues" evidence="1">
    <location>
        <begin position="1"/>
        <end position="24"/>
    </location>
</feature>
<dbReference type="EMBL" id="MJEQ01000019">
    <property type="protein sequence ID" value="OIT40518.1"/>
    <property type="molecule type" value="Genomic_DNA"/>
</dbReference>
<accession>A0A314LFS4</accession>
<evidence type="ECO:0000256" key="1">
    <source>
        <dbReference type="SAM" id="MobiDB-lite"/>
    </source>
</evidence>
<feature type="non-terminal residue" evidence="2">
    <location>
        <position position="178"/>
    </location>
</feature>
<gene>
    <name evidence="2" type="ORF">A4A49_62095</name>
</gene>
<name>A0A314LFS4_NICAT</name>
<feature type="compositionally biased region" description="Polar residues" evidence="1">
    <location>
        <begin position="45"/>
        <end position="55"/>
    </location>
</feature>
<keyword evidence="3" id="KW-1185">Reference proteome</keyword>
<evidence type="ECO:0000313" key="2">
    <source>
        <dbReference type="EMBL" id="OIT40518.1"/>
    </source>
</evidence>